<gene>
    <name evidence="1" type="ORF">B296_00003046</name>
</gene>
<organism evidence="1 2">
    <name type="scientific">Ensete ventricosum</name>
    <name type="common">Abyssinian banana</name>
    <name type="synonym">Musa ensete</name>
    <dbReference type="NCBI Taxonomy" id="4639"/>
    <lineage>
        <taxon>Eukaryota</taxon>
        <taxon>Viridiplantae</taxon>
        <taxon>Streptophyta</taxon>
        <taxon>Embryophyta</taxon>
        <taxon>Tracheophyta</taxon>
        <taxon>Spermatophyta</taxon>
        <taxon>Magnoliopsida</taxon>
        <taxon>Liliopsida</taxon>
        <taxon>Zingiberales</taxon>
        <taxon>Musaceae</taxon>
        <taxon>Ensete</taxon>
    </lineage>
</organism>
<dbReference type="AlphaFoldDB" id="A0A426ZEY4"/>
<proteinExistence type="predicted"/>
<feature type="non-terminal residue" evidence="1">
    <location>
        <position position="1"/>
    </location>
</feature>
<protein>
    <submittedName>
        <fullName evidence="1">Uncharacterized protein</fullName>
    </submittedName>
</protein>
<sequence length="80" mass="8484">RCLRPQAPPLQAPTMPAGDRACWRLPLQWPLAVAGRPLAGGVGRSRLALTDSLAMGGRPYMGAGRPSHSLPLLQKCSKKA</sequence>
<dbReference type="EMBL" id="AMZH03006943">
    <property type="protein sequence ID" value="RRT62535.1"/>
    <property type="molecule type" value="Genomic_DNA"/>
</dbReference>
<dbReference type="Proteomes" id="UP000287651">
    <property type="component" value="Unassembled WGS sequence"/>
</dbReference>
<name>A0A426ZEY4_ENSVE</name>
<evidence type="ECO:0000313" key="1">
    <source>
        <dbReference type="EMBL" id="RRT62535.1"/>
    </source>
</evidence>
<accession>A0A426ZEY4</accession>
<evidence type="ECO:0000313" key="2">
    <source>
        <dbReference type="Proteomes" id="UP000287651"/>
    </source>
</evidence>
<comment type="caution">
    <text evidence="1">The sequence shown here is derived from an EMBL/GenBank/DDBJ whole genome shotgun (WGS) entry which is preliminary data.</text>
</comment>
<reference evidence="1 2" key="1">
    <citation type="journal article" date="2014" name="Agronomy (Basel)">
        <title>A Draft Genome Sequence for Ensete ventricosum, the Drought-Tolerant Tree Against Hunger.</title>
        <authorList>
            <person name="Harrison J."/>
            <person name="Moore K.A."/>
            <person name="Paszkiewicz K."/>
            <person name="Jones T."/>
            <person name="Grant M."/>
            <person name="Ambacheew D."/>
            <person name="Muzemil S."/>
            <person name="Studholme D.J."/>
        </authorList>
    </citation>
    <scope>NUCLEOTIDE SEQUENCE [LARGE SCALE GENOMIC DNA]</scope>
</reference>